<dbReference type="SUPFAM" id="SSF160755">
    <property type="entry name" value="YugN-like"/>
    <property type="match status" value="1"/>
</dbReference>
<gene>
    <name evidence="1" type="ORF">PTI97_05165</name>
</gene>
<keyword evidence="2" id="KW-1185">Reference proteome</keyword>
<organism evidence="1 2">
    <name type="scientific">Exiguobacterium marinum</name>
    <dbReference type="NCBI Taxonomy" id="273528"/>
    <lineage>
        <taxon>Bacteria</taxon>
        <taxon>Bacillati</taxon>
        <taxon>Bacillota</taxon>
        <taxon>Bacilli</taxon>
        <taxon>Bacillales</taxon>
        <taxon>Bacillales Family XII. Incertae Sedis</taxon>
        <taxon>Exiguobacterium</taxon>
    </lineage>
</organism>
<dbReference type="Pfam" id="PF08868">
    <property type="entry name" value="YugN"/>
    <property type="match status" value="1"/>
</dbReference>
<reference evidence="1 2" key="1">
    <citation type="submission" date="2023-02" db="EMBL/GenBank/DDBJ databases">
        <title>A bacterium isolated from plastisphere.</title>
        <authorList>
            <person name="Sun Y."/>
        </authorList>
    </citation>
    <scope>NUCLEOTIDE SEQUENCE [LARGE SCALE GENOMIC DNA]</scope>
    <source>
        <strain evidence="2">a-1</strain>
    </source>
</reference>
<dbReference type="RefSeq" id="WP_230233973.1">
    <property type="nucleotide sequence ID" value="NZ_CP118099.1"/>
</dbReference>
<dbReference type="Gene3D" id="3.30.310.100">
    <property type="entry name" value="YugN-like"/>
    <property type="match status" value="1"/>
</dbReference>
<dbReference type="InterPro" id="IPR036491">
    <property type="entry name" value="YugN-like_sf"/>
</dbReference>
<accession>A0ABY7X4J3</accession>
<name>A0ABY7X4J3_9BACL</name>
<dbReference type="EMBL" id="CP118099">
    <property type="protein sequence ID" value="WDH76905.1"/>
    <property type="molecule type" value="Genomic_DNA"/>
</dbReference>
<dbReference type="InterPro" id="IPR014967">
    <property type="entry name" value="Uncharacterised_YugN-like"/>
</dbReference>
<protein>
    <submittedName>
        <fullName evidence="1">YugN family protein</fullName>
    </submittedName>
</protein>
<proteinExistence type="predicted"/>
<dbReference type="Proteomes" id="UP001213680">
    <property type="component" value="Chromosome"/>
</dbReference>
<sequence length="121" mass="14464">MMKFEQFHIEGKEIRFGLLETIMDHHHFIREGAWDYERATYDMKYEKQSTGETFYLRLPVYAIEGQIEDRHAVVKMLTPILGKHYYPHGVEYDEVFPEEIVRDCERRLKALAETLEVKPLA</sequence>
<evidence type="ECO:0000313" key="2">
    <source>
        <dbReference type="Proteomes" id="UP001213680"/>
    </source>
</evidence>
<evidence type="ECO:0000313" key="1">
    <source>
        <dbReference type="EMBL" id="WDH76905.1"/>
    </source>
</evidence>